<dbReference type="GO" id="GO:0016747">
    <property type="term" value="F:acyltransferase activity, transferring groups other than amino-acyl groups"/>
    <property type="evidence" value="ECO:0007669"/>
    <property type="project" value="InterPro"/>
</dbReference>
<comment type="caution">
    <text evidence="2">The sequence shown here is derived from an EMBL/GenBank/DDBJ whole genome shotgun (WGS) entry which is preliminary data.</text>
</comment>
<feature type="domain" description="N-acetyltransferase" evidence="1">
    <location>
        <begin position="2"/>
        <end position="133"/>
    </location>
</feature>
<gene>
    <name evidence="2" type="ORF">AN619_08340</name>
</gene>
<dbReference type="PROSITE" id="PS51186">
    <property type="entry name" value="GNAT"/>
    <property type="match status" value="1"/>
</dbReference>
<proteinExistence type="predicted"/>
<protein>
    <recommendedName>
        <fullName evidence="1">N-acetyltransferase domain-containing protein</fullName>
    </recommendedName>
</protein>
<dbReference type="STRING" id="520762.AN619_08340"/>
<name>A0A140L8G7_9FIRM</name>
<sequence length="154" mass="17758">MLTIKIANQKDMSNIQDLINNHHLDEINLEAMADHCMIAYDNEIPVAAAGYESFGSIGILRFVVVRRDRQREYLGDGILKAVLNLADKKGIRRMIVGTQQHGKFFKKVGFCKLNIQQHEDEAIKTFIEKNFRQDVSLWEAMLPDFFQKSCRSNQ</sequence>
<organism evidence="2 3">
    <name type="scientific">Thermotalea metallivorans</name>
    <dbReference type="NCBI Taxonomy" id="520762"/>
    <lineage>
        <taxon>Bacteria</taxon>
        <taxon>Bacillati</taxon>
        <taxon>Bacillota</taxon>
        <taxon>Clostridia</taxon>
        <taxon>Peptostreptococcales</taxon>
        <taxon>Thermotaleaceae</taxon>
        <taxon>Thermotalea</taxon>
    </lineage>
</organism>
<dbReference type="Gene3D" id="3.40.630.30">
    <property type="match status" value="1"/>
</dbReference>
<dbReference type="OrthoDB" id="1953933at2"/>
<dbReference type="InterPro" id="IPR000182">
    <property type="entry name" value="GNAT_dom"/>
</dbReference>
<dbReference type="EMBL" id="LOEE01000021">
    <property type="protein sequence ID" value="KXG76842.1"/>
    <property type="molecule type" value="Genomic_DNA"/>
</dbReference>
<reference evidence="2 3" key="1">
    <citation type="submission" date="2015-12" db="EMBL/GenBank/DDBJ databases">
        <title>Draft genome sequence of the thermoanaerobe Thermotalea metallivorans, an isolate from the runoff channel of the Great Artesian Basin, Australia.</title>
        <authorList>
            <person name="Patel B.K."/>
        </authorList>
    </citation>
    <scope>NUCLEOTIDE SEQUENCE [LARGE SCALE GENOMIC DNA]</scope>
    <source>
        <strain evidence="2 3">B2-1</strain>
    </source>
</reference>
<dbReference type="InterPro" id="IPR016181">
    <property type="entry name" value="Acyl_CoA_acyltransferase"/>
</dbReference>
<dbReference type="Pfam" id="PF00583">
    <property type="entry name" value="Acetyltransf_1"/>
    <property type="match status" value="1"/>
</dbReference>
<evidence type="ECO:0000313" key="2">
    <source>
        <dbReference type="EMBL" id="KXG76842.1"/>
    </source>
</evidence>
<dbReference type="Proteomes" id="UP000070456">
    <property type="component" value="Unassembled WGS sequence"/>
</dbReference>
<dbReference type="AlphaFoldDB" id="A0A140L8G7"/>
<evidence type="ECO:0000313" key="3">
    <source>
        <dbReference type="Proteomes" id="UP000070456"/>
    </source>
</evidence>
<evidence type="ECO:0000259" key="1">
    <source>
        <dbReference type="PROSITE" id="PS51186"/>
    </source>
</evidence>
<dbReference type="SUPFAM" id="SSF55729">
    <property type="entry name" value="Acyl-CoA N-acyltransferases (Nat)"/>
    <property type="match status" value="1"/>
</dbReference>
<dbReference type="RefSeq" id="WP_068555208.1">
    <property type="nucleotide sequence ID" value="NZ_LOEE01000021.1"/>
</dbReference>
<keyword evidence="3" id="KW-1185">Reference proteome</keyword>
<accession>A0A140L8G7</accession>